<keyword evidence="2" id="KW-0479">Metal-binding</keyword>
<organism evidence="6 7">
    <name type="scientific">Methylobacterium terricola</name>
    <dbReference type="NCBI Taxonomy" id="2583531"/>
    <lineage>
        <taxon>Bacteria</taxon>
        <taxon>Pseudomonadati</taxon>
        <taxon>Pseudomonadota</taxon>
        <taxon>Alphaproteobacteria</taxon>
        <taxon>Hyphomicrobiales</taxon>
        <taxon>Methylobacteriaceae</taxon>
        <taxon>Methylobacterium</taxon>
    </lineage>
</organism>
<dbReference type="AlphaFoldDB" id="A0A5C4L9Q6"/>
<protein>
    <submittedName>
        <fullName evidence="6">GFA family protein</fullName>
    </submittedName>
</protein>
<dbReference type="RefSeq" id="WP_139038729.1">
    <property type="nucleotide sequence ID" value="NZ_VDDA01000017.1"/>
</dbReference>
<name>A0A5C4L9Q6_9HYPH</name>
<keyword evidence="7" id="KW-1185">Reference proteome</keyword>
<proteinExistence type="inferred from homology"/>
<dbReference type="Pfam" id="PF04828">
    <property type="entry name" value="GFA"/>
    <property type="match status" value="1"/>
</dbReference>
<keyword evidence="3" id="KW-0862">Zinc</keyword>
<accession>A0A5C4L9Q6</accession>
<dbReference type="GO" id="GO:0046872">
    <property type="term" value="F:metal ion binding"/>
    <property type="evidence" value="ECO:0007669"/>
    <property type="project" value="UniProtKB-KW"/>
</dbReference>
<dbReference type="PANTHER" id="PTHR33337">
    <property type="entry name" value="GFA DOMAIN-CONTAINING PROTEIN"/>
    <property type="match status" value="1"/>
</dbReference>
<dbReference type="Proteomes" id="UP000305267">
    <property type="component" value="Unassembled WGS sequence"/>
</dbReference>
<evidence type="ECO:0000256" key="2">
    <source>
        <dbReference type="ARBA" id="ARBA00022723"/>
    </source>
</evidence>
<sequence length="148" mass="16235">MSEAGNDARNHPKRPDTRIAGGCRCGAVRYEADGEPWNRTVCHCGDCRGATGAPMVGWLTVRREACRIAGSPTWFRSSARAERAFCPACGTPLAYRADDLPDEIDLTLASLDAPERFPPRDHVWVSRRLSWVALPDGLPAYPRARGEA</sequence>
<gene>
    <name evidence="6" type="ORF">FF100_26325</name>
</gene>
<dbReference type="Gene3D" id="3.90.1590.10">
    <property type="entry name" value="glutathione-dependent formaldehyde- activating enzyme (gfa)"/>
    <property type="match status" value="1"/>
</dbReference>
<dbReference type="SUPFAM" id="SSF51316">
    <property type="entry name" value="Mss4-like"/>
    <property type="match status" value="1"/>
</dbReference>
<dbReference type="OrthoDB" id="9807246at2"/>
<dbReference type="InterPro" id="IPR006913">
    <property type="entry name" value="CENP-V/GFA"/>
</dbReference>
<keyword evidence="4" id="KW-0456">Lyase</keyword>
<dbReference type="PROSITE" id="PS51891">
    <property type="entry name" value="CENP_V_GFA"/>
    <property type="match status" value="1"/>
</dbReference>
<evidence type="ECO:0000256" key="4">
    <source>
        <dbReference type="ARBA" id="ARBA00023239"/>
    </source>
</evidence>
<evidence type="ECO:0000259" key="5">
    <source>
        <dbReference type="PROSITE" id="PS51891"/>
    </source>
</evidence>
<dbReference type="InterPro" id="IPR011057">
    <property type="entry name" value="Mss4-like_sf"/>
</dbReference>
<dbReference type="PANTHER" id="PTHR33337:SF40">
    <property type="entry name" value="CENP-V_GFA DOMAIN-CONTAINING PROTEIN-RELATED"/>
    <property type="match status" value="1"/>
</dbReference>
<evidence type="ECO:0000256" key="1">
    <source>
        <dbReference type="ARBA" id="ARBA00005495"/>
    </source>
</evidence>
<feature type="domain" description="CENP-V/GFA" evidence="5">
    <location>
        <begin position="19"/>
        <end position="121"/>
    </location>
</feature>
<comment type="caution">
    <text evidence="6">The sequence shown here is derived from an EMBL/GenBank/DDBJ whole genome shotgun (WGS) entry which is preliminary data.</text>
</comment>
<comment type="similarity">
    <text evidence="1">Belongs to the Gfa family.</text>
</comment>
<evidence type="ECO:0000256" key="3">
    <source>
        <dbReference type="ARBA" id="ARBA00022833"/>
    </source>
</evidence>
<evidence type="ECO:0000313" key="7">
    <source>
        <dbReference type="Proteomes" id="UP000305267"/>
    </source>
</evidence>
<evidence type="ECO:0000313" key="6">
    <source>
        <dbReference type="EMBL" id="TNC09358.1"/>
    </source>
</evidence>
<reference evidence="6 7" key="1">
    <citation type="submission" date="2019-06" db="EMBL/GenBank/DDBJ databases">
        <title>Genome of Methylobacterium sp. 17Sr1-39.</title>
        <authorList>
            <person name="Seo T."/>
        </authorList>
    </citation>
    <scope>NUCLEOTIDE SEQUENCE [LARGE SCALE GENOMIC DNA]</scope>
    <source>
        <strain evidence="6 7">17Sr1-39</strain>
    </source>
</reference>
<dbReference type="GO" id="GO:0016846">
    <property type="term" value="F:carbon-sulfur lyase activity"/>
    <property type="evidence" value="ECO:0007669"/>
    <property type="project" value="InterPro"/>
</dbReference>
<dbReference type="EMBL" id="VDDA01000017">
    <property type="protein sequence ID" value="TNC09358.1"/>
    <property type="molecule type" value="Genomic_DNA"/>
</dbReference>